<dbReference type="EMBL" id="JAMKFB020000002">
    <property type="protein sequence ID" value="KAL0201102.1"/>
    <property type="molecule type" value="Genomic_DNA"/>
</dbReference>
<gene>
    <name evidence="2" type="ORF">M9458_004289</name>
</gene>
<sequence>LRCRLERAEAERQELQDELCREREAREKLELMISQLQQQMAHSSPAQPPTPSASPQSQHSLSSPAPE</sequence>
<dbReference type="AlphaFoldDB" id="A0ABD0RTE0"/>
<evidence type="ECO:0000313" key="2">
    <source>
        <dbReference type="EMBL" id="KAL0201102.1"/>
    </source>
</evidence>
<name>A0ABD0RTE0_CIRMR</name>
<feature type="region of interest" description="Disordered" evidence="1">
    <location>
        <begin position="35"/>
        <end position="67"/>
    </location>
</feature>
<feature type="compositionally biased region" description="Low complexity" evidence="1">
    <location>
        <begin position="53"/>
        <end position="67"/>
    </location>
</feature>
<comment type="caution">
    <text evidence="2">The sequence shown here is derived from an EMBL/GenBank/DDBJ whole genome shotgun (WGS) entry which is preliminary data.</text>
</comment>
<protein>
    <submittedName>
        <fullName evidence="2">Uncharacterized protein</fullName>
    </submittedName>
</protein>
<keyword evidence="3" id="KW-1185">Reference proteome</keyword>
<feature type="non-terminal residue" evidence="2">
    <location>
        <position position="67"/>
    </location>
</feature>
<evidence type="ECO:0000313" key="3">
    <source>
        <dbReference type="Proteomes" id="UP001529510"/>
    </source>
</evidence>
<evidence type="ECO:0000256" key="1">
    <source>
        <dbReference type="SAM" id="MobiDB-lite"/>
    </source>
</evidence>
<feature type="non-terminal residue" evidence="2">
    <location>
        <position position="1"/>
    </location>
</feature>
<accession>A0ABD0RTE0</accession>
<dbReference type="Proteomes" id="UP001529510">
    <property type="component" value="Unassembled WGS sequence"/>
</dbReference>
<organism evidence="2 3">
    <name type="scientific">Cirrhinus mrigala</name>
    <name type="common">Mrigala</name>
    <dbReference type="NCBI Taxonomy" id="683832"/>
    <lineage>
        <taxon>Eukaryota</taxon>
        <taxon>Metazoa</taxon>
        <taxon>Chordata</taxon>
        <taxon>Craniata</taxon>
        <taxon>Vertebrata</taxon>
        <taxon>Euteleostomi</taxon>
        <taxon>Actinopterygii</taxon>
        <taxon>Neopterygii</taxon>
        <taxon>Teleostei</taxon>
        <taxon>Ostariophysi</taxon>
        <taxon>Cypriniformes</taxon>
        <taxon>Cyprinidae</taxon>
        <taxon>Labeoninae</taxon>
        <taxon>Labeonini</taxon>
        <taxon>Cirrhinus</taxon>
    </lineage>
</organism>
<proteinExistence type="predicted"/>
<reference evidence="2 3" key="1">
    <citation type="submission" date="2024-05" db="EMBL/GenBank/DDBJ databases">
        <title>Genome sequencing and assembly of Indian major carp, Cirrhinus mrigala (Hamilton, 1822).</title>
        <authorList>
            <person name="Mohindra V."/>
            <person name="Chowdhury L.M."/>
            <person name="Lal K."/>
            <person name="Jena J.K."/>
        </authorList>
    </citation>
    <scope>NUCLEOTIDE SEQUENCE [LARGE SCALE GENOMIC DNA]</scope>
    <source>
        <strain evidence="2">CM1030</strain>
        <tissue evidence="2">Blood</tissue>
    </source>
</reference>